<feature type="compositionally biased region" description="Basic and acidic residues" evidence="1">
    <location>
        <begin position="36"/>
        <end position="45"/>
    </location>
</feature>
<keyword evidence="3" id="KW-1185">Reference proteome</keyword>
<feature type="region of interest" description="Disordered" evidence="1">
    <location>
        <begin position="36"/>
        <end position="70"/>
    </location>
</feature>
<sequence length="117" mass="13222">MGFIQLSEDFIFIEPLNDTVAITGHPHRVYRQKRSVEEKAKEESLPHSPSCGVISDKGRTRSKKITESGRGKRYSYKLPQEYNIETVVVAEPAMVSYHGADAARRFILTILNMVGKL</sequence>
<dbReference type="OrthoDB" id="8915864at2759"/>
<dbReference type="AlphaFoldDB" id="A0A8J6ATS1"/>
<reference evidence="2" key="1">
    <citation type="journal article" date="2021" name="Evol. Appl.">
        <title>The genome of the Pyrenean desman and the effects of bottlenecks and inbreeding on the genomic landscape of an endangered species.</title>
        <authorList>
            <person name="Escoda L."/>
            <person name="Castresana J."/>
        </authorList>
    </citation>
    <scope>NUCLEOTIDE SEQUENCE</scope>
    <source>
        <strain evidence="2">IBE-C5619</strain>
    </source>
</reference>
<comment type="caution">
    <text evidence="2">The sequence shown here is derived from an EMBL/GenBank/DDBJ whole genome shotgun (WGS) entry which is preliminary data.</text>
</comment>
<dbReference type="EMBL" id="JAGFMF010011668">
    <property type="protein sequence ID" value="KAG8516709.1"/>
    <property type="molecule type" value="Genomic_DNA"/>
</dbReference>
<evidence type="ECO:0000313" key="3">
    <source>
        <dbReference type="Proteomes" id="UP000700334"/>
    </source>
</evidence>
<name>A0A8J6ATS1_GALPY</name>
<feature type="compositionally biased region" description="Basic and acidic residues" evidence="1">
    <location>
        <begin position="56"/>
        <end position="70"/>
    </location>
</feature>
<gene>
    <name evidence="2" type="ORF">J0S82_011569</name>
</gene>
<evidence type="ECO:0000313" key="2">
    <source>
        <dbReference type="EMBL" id="KAG8516709.1"/>
    </source>
</evidence>
<accession>A0A8J6ATS1</accession>
<dbReference type="Proteomes" id="UP000700334">
    <property type="component" value="Unassembled WGS sequence"/>
</dbReference>
<protein>
    <submittedName>
        <fullName evidence="2">A disintegrin and metalloproteinase with thrombospondin motifs 19</fullName>
    </submittedName>
</protein>
<proteinExistence type="predicted"/>
<evidence type="ECO:0000256" key="1">
    <source>
        <dbReference type="SAM" id="MobiDB-lite"/>
    </source>
</evidence>
<organism evidence="2 3">
    <name type="scientific">Galemys pyrenaicus</name>
    <name type="common">Iberian desman</name>
    <name type="synonym">Pyrenean desman</name>
    <dbReference type="NCBI Taxonomy" id="202257"/>
    <lineage>
        <taxon>Eukaryota</taxon>
        <taxon>Metazoa</taxon>
        <taxon>Chordata</taxon>
        <taxon>Craniata</taxon>
        <taxon>Vertebrata</taxon>
        <taxon>Euteleostomi</taxon>
        <taxon>Mammalia</taxon>
        <taxon>Eutheria</taxon>
        <taxon>Laurasiatheria</taxon>
        <taxon>Eulipotyphla</taxon>
        <taxon>Talpidae</taxon>
        <taxon>Galemys</taxon>
    </lineage>
</organism>